<dbReference type="EMBL" id="JACAQV010000006">
    <property type="protein sequence ID" value="NWF07193.1"/>
    <property type="molecule type" value="Genomic_DNA"/>
</dbReference>
<dbReference type="EMBL" id="FNOX01000032">
    <property type="protein sequence ID" value="SDZ69621.1"/>
    <property type="molecule type" value="Genomic_DNA"/>
</dbReference>
<reference evidence="4 5" key="1">
    <citation type="submission" date="2016-10" db="EMBL/GenBank/DDBJ databases">
        <authorList>
            <person name="de Groot N.N."/>
        </authorList>
    </citation>
    <scope>NUCLEOTIDE SEQUENCE [LARGE SCALE GENOMIC DNA]</scope>
    <source>
        <strain evidence="4 5">ICMP 14252</strain>
    </source>
</reference>
<sequence>MAEPINLAPVRVHAISVPMRPDPTQLHKFDEMMLQANGDDTVQADLFGTDPQGKPYHESRTFNEQEYEQLRKHFMTRELATLPPFSSFKSGNTIGRVVGETVPASVPATQANPPIETETEEEKGWWASASPWVHGSLDVLGFVPGLGAIPDLINAGIYAAEGDAVNASLSAVAAIPFAGDAIKGGVLVGKGARHLGAEVAQQAAHKTAKEATGQAEREASERLSKNVVERPMAGQSAAPKAEGGGKIKQRKTFDVECFNLPEGANEDEFIRQLKEQEDALNAMDADTLISRRKAIDDAGGTEALRDKKAQRKARKDYERKRLSDLLAQDVDASKAKKIVSTELKELAATHILDIIAGGNPSDVTMGDKRTNSSVGAQWKGRRSQSIEDHAKEMAKAGTGKEKMKVKLKKC</sequence>
<dbReference type="Proteomes" id="UP000561369">
    <property type="component" value="Unassembled WGS sequence"/>
</dbReference>
<dbReference type="Pfam" id="PF15604">
    <property type="entry name" value="Ntox15"/>
    <property type="match status" value="1"/>
</dbReference>
<feature type="region of interest" description="Disordered" evidence="1">
    <location>
        <begin position="363"/>
        <end position="387"/>
    </location>
</feature>
<organism evidence="4 5">
    <name type="scientific">Pseudomonas salomonii</name>
    <dbReference type="NCBI Taxonomy" id="191391"/>
    <lineage>
        <taxon>Bacteria</taxon>
        <taxon>Pseudomonadati</taxon>
        <taxon>Pseudomonadota</taxon>
        <taxon>Gammaproteobacteria</taxon>
        <taxon>Pseudomonadales</taxon>
        <taxon>Pseudomonadaceae</taxon>
        <taxon>Pseudomonas</taxon>
    </lineage>
</organism>
<evidence type="ECO:0000256" key="1">
    <source>
        <dbReference type="SAM" id="MobiDB-lite"/>
    </source>
</evidence>
<feature type="domain" description="Novel toxin 15" evidence="2">
    <location>
        <begin position="267"/>
        <end position="410"/>
    </location>
</feature>
<dbReference type="RefSeq" id="WP_065930314.1">
    <property type="nucleotide sequence ID" value="NZ_FNOX01000032.1"/>
</dbReference>
<reference evidence="3 6" key="2">
    <citation type="submission" date="2020-04" db="EMBL/GenBank/DDBJ databases">
        <title>Molecular characterization of pseudomonads from Agaricus bisporus reveal novel blotch 2 pathogens in Western Europe.</title>
        <authorList>
            <person name="Taparia T."/>
            <person name="Krijger M."/>
            <person name="Haynes E."/>
            <person name="Elpinstone J.G."/>
            <person name="Noble R."/>
            <person name="Van Der Wolf J."/>
        </authorList>
    </citation>
    <scope>NUCLEOTIDE SEQUENCE [LARGE SCALE GENOMIC DNA]</scope>
    <source>
        <strain evidence="3 6">IPO3765</strain>
    </source>
</reference>
<dbReference type="InterPro" id="IPR028949">
    <property type="entry name" value="Ntox15"/>
</dbReference>
<dbReference type="CDD" id="cd20745">
    <property type="entry name" value="FIX_RhsA_AHH_HNH-like"/>
    <property type="match status" value="1"/>
</dbReference>
<protein>
    <submittedName>
        <fullName evidence="4">Novel toxin 15</fullName>
    </submittedName>
</protein>
<accession>A0A1H3V601</accession>
<gene>
    <name evidence="3" type="ORF">HX810_05890</name>
    <name evidence="4" type="ORF">SAMN05216247_1323</name>
</gene>
<evidence type="ECO:0000313" key="5">
    <source>
        <dbReference type="Proteomes" id="UP000182902"/>
    </source>
</evidence>
<evidence type="ECO:0000313" key="6">
    <source>
        <dbReference type="Proteomes" id="UP000561369"/>
    </source>
</evidence>
<evidence type="ECO:0000313" key="3">
    <source>
        <dbReference type="EMBL" id="NWF07193.1"/>
    </source>
</evidence>
<evidence type="ECO:0000313" key="4">
    <source>
        <dbReference type="EMBL" id="SDZ69621.1"/>
    </source>
</evidence>
<dbReference type="Proteomes" id="UP000182902">
    <property type="component" value="Unassembled WGS sequence"/>
</dbReference>
<evidence type="ECO:0000259" key="2">
    <source>
        <dbReference type="Pfam" id="PF15604"/>
    </source>
</evidence>
<name>A0A1H3V601_9PSED</name>
<proteinExistence type="predicted"/>
<dbReference type="AlphaFoldDB" id="A0A1H3V601"/>